<keyword evidence="1" id="KW-0677">Repeat</keyword>
<comment type="caution">
    <text evidence="5">The sequence shown here is derived from an EMBL/GenBank/DDBJ whole genome shotgun (WGS) entry which is preliminary data.</text>
</comment>
<dbReference type="InterPro" id="IPR019734">
    <property type="entry name" value="TPR_rpt"/>
</dbReference>
<keyword evidence="4" id="KW-0732">Signal</keyword>
<sequence>MITKKLRGAIAICLTVFLTACSGSAGNSYYKTGNKYMEKGQYEEALNSYEEAIKKNSERAEFYIAAGFANIGLEKYEDAINTFDKGYSPKDNQIVRENNKFLFRGKGIAYLKLGKYPEALLQFASASAIKEASSLDNDLKKYIALTEIKLGDYKSAADVYEEMLRVKNPDVSLYGKLAEVYFAMGEAVKAAENYDLAISKEPDNFDAYFGKYEILSAKGENEQADEVLNKAAGIKITNDISGYKAGILEYLRGNKDKAKEYLNTAYTKGILESSYYLAKISMLENDYTGAKVFFEKYEQELGKVTVSGWYDGMAECLIKEEKYEDALNYVLKGLALEDVSAMKQLMLKKVTLYEKTVDYNKAYEAAVEYTKLYPEDKKMAREVVFLSTRKTK</sequence>
<dbReference type="Proteomes" id="UP000018227">
    <property type="component" value="Unassembled WGS sequence"/>
</dbReference>
<keyword evidence="2 3" id="KW-0802">TPR repeat</keyword>
<dbReference type="AlphaFoldDB" id="V2Z937"/>
<dbReference type="OrthoDB" id="305319at2"/>
<dbReference type="SUPFAM" id="SSF81901">
    <property type="entry name" value="HCP-like"/>
    <property type="match status" value="1"/>
</dbReference>
<evidence type="ECO:0000256" key="2">
    <source>
        <dbReference type="ARBA" id="ARBA00022803"/>
    </source>
</evidence>
<evidence type="ECO:0000256" key="3">
    <source>
        <dbReference type="PROSITE-ProRule" id="PRU00339"/>
    </source>
</evidence>
<dbReference type="Pfam" id="PF13432">
    <property type="entry name" value="TPR_16"/>
    <property type="match status" value="1"/>
</dbReference>
<dbReference type="PANTHER" id="PTHR44858">
    <property type="entry name" value="TETRATRICOPEPTIDE REPEAT PROTEIN 6"/>
    <property type="match status" value="1"/>
</dbReference>
<dbReference type="SMART" id="SM00028">
    <property type="entry name" value="TPR"/>
    <property type="match status" value="7"/>
</dbReference>
<dbReference type="PROSITE" id="PS50293">
    <property type="entry name" value="TPR_REGION"/>
    <property type="match status" value="1"/>
</dbReference>
<dbReference type="eggNOG" id="COG0457">
    <property type="taxonomic scope" value="Bacteria"/>
</dbReference>
<dbReference type="InterPro" id="IPR050498">
    <property type="entry name" value="Ycf3"/>
</dbReference>
<dbReference type="PROSITE" id="PS51257">
    <property type="entry name" value="PROKAR_LIPOPROTEIN"/>
    <property type="match status" value="1"/>
</dbReference>
<dbReference type="PANTHER" id="PTHR44858:SF18">
    <property type="entry name" value="TETRATRICOPEPTIDE REPEAT (TPR) PROTEIN"/>
    <property type="match status" value="1"/>
</dbReference>
<dbReference type="SUPFAM" id="SSF48452">
    <property type="entry name" value="TPR-like"/>
    <property type="match status" value="1"/>
</dbReference>
<evidence type="ECO:0000256" key="1">
    <source>
        <dbReference type="ARBA" id="ARBA00022737"/>
    </source>
</evidence>
<name>V2Z937_9FIRM</name>
<evidence type="ECO:0000313" key="5">
    <source>
        <dbReference type="EMBL" id="ESL03455.1"/>
    </source>
</evidence>
<gene>
    <name evidence="5" type="ORF">GCWU0000282_001446</name>
</gene>
<evidence type="ECO:0000313" key="6">
    <source>
        <dbReference type="Proteomes" id="UP000018227"/>
    </source>
</evidence>
<feature type="signal peptide" evidence="4">
    <location>
        <begin position="1"/>
        <end position="25"/>
    </location>
</feature>
<dbReference type="PROSITE" id="PS50005">
    <property type="entry name" value="TPR"/>
    <property type="match status" value="2"/>
</dbReference>
<dbReference type="EMBL" id="ACIL03000011">
    <property type="protein sequence ID" value="ESL03455.1"/>
    <property type="molecule type" value="Genomic_DNA"/>
</dbReference>
<feature type="repeat" description="TPR" evidence="3">
    <location>
        <begin position="171"/>
        <end position="204"/>
    </location>
</feature>
<dbReference type="RefSeq" id="WP_023354325.1">
    <property type="nucleotide sequence ID" value="NZ_KI535367.1"/>
</dbReference>
<dbReference type="Gene3D" id="1.25.40.10">
    <property type="entry name" value="Tetratricopeptide repeat domain"/>
    <property type="match status" value="3"/>
</dbReference>
<evidence type="ECO:0000256" key="4">
    <source>
        <dbReference type="SAM" id="SignalP"/>
    </source>
</evidence>
<dbReference type="HOGENOM" id="CLU_703366_0_0_9"/>
<dbReference type="STRING" id="592026.GCWU0000282_001446"/>
<dbReference type="InterPro" id="IPR011990">
    <property type="entry name" value="TPR-like_helical_dom_sf"/>
</dbReference>
<reference evidence="5 6" key="1">
    <citation type="submission" date="2013-06" db="EMBL/GenBank/DDBJ databases">
        <authorList>
            <person name="Weinstock G."/>
            <person name="Sodergren E."/>
            <person name="Clifton S."/>
            <person name="Fulton L."/>
            <person name="Fulton B."/>
            <person name="Courtney L."/>
            <person name="Fronick C."/>
            <person name="Harrison M."/>
            <person name="Strong C."/>
            <person name="Farmer C."/>
            <person name="Delahaunty K."/>
            <person name="Markovic C."/>
            <person name="Hall O."/>
            <person name="Minx P."/>
            <person name="Tomlinson C."/>
            <person name="Mitreva M."/>
            <person name="Nelson J."/>
            <person name="Hou S."/>
            <person name="Wollam A."/>
            <person name="Pepin K.H."/>
            <person name="Johnson M."/>
            <person name="Bhonagiri V."/>
            <person name="Nash W.E."/>
            <person name="Warren W."/>
            <person name="Chinwalla A."/>
            <person name="Mardis E.R."/>
            <person name="Wilson R.K."/>
        </authorList>
    </citation>
    <scope>NUCLEOTIDE SEQUENCE [LARGE SCALE GENOMIC DNA]</scope>
    <source>
        <strain evidence="5 6">ATCC 51271</strain>
    </source>
</reference>
<feature type="repeat" description="TPR" evidence="3">
    <location>
        <begin position="26"/>
        <end position="59"/>
    </location>
</feature>
<accession>V2Z937</accession>
<proteinExistence type="predicted"/>
<organism evidence="5 6">
    <name type="scientific">Catonella morbi ATCC 51271</name>
    <dbReference type="NCBI Taxonomy" id="592026"/>
    <lineage>
        <taxon>Bacteria</taxon>
        <taxon>Bacillati</taxon>
        <taxon>Bacillota</taxon>
        <taxon>Clostridia</taxon>
        <taxon>Lachnospirales</taxon>
        <taxon>Lachnospiraceae</taxon>
        <taxon>Catonella</taxon>
    </lineage>
</organism>
<dbReference type="Pfam" id="PF13414">
    <property type="entry name" value="TPR_11"/>
    <property type="match status" value="1"/>
</dbReference>
<protein>
    <submittedName>
        <fullName evidence="5">Tetratricopeptide repeat protein</fullName>
    </submittedName>
</protein>
<feature type="chain" id="PRO_5004713225" evidence="4">
    <location>
        <begin position="26"/>
        <end position="392"/>
    </location>
</feature>
<keyword evidence="6" id="KW-1185">Reference proteome</keyword>